<keyword evidence="2" id="KW-0547">Nucleotide-binding</keyword>
<feature type="domain" description="ABC transporter" evidence="4">
    <location>
        <begin position="17"/>
        <end position="238"/>
    </location>
</feature>
<dbReference type="Pfam" id="PF00005">
    <property type="entry name" value="ABC_tran"/>
    <property type="match status" value="1"/>
</dbReference>
<dbReference type="PANTHER" id="PTHR42788">
    <property type="entry name" value="TAURINE IMPORT ATP-BINDING PROTEIN-RELATED"/>
    <property type="match status" value="1"/>
</dbReference>
<dbReference type="AlphaFoldDB" id="A0A537L437"/>
<keyword evidence="1" id="KW-0813">Transport</keyword>
<name>A0A537L437_9BACT</name>
<dbReference type="SUPFAM" id="SSF52540">
    <property type="entry name" value="P-loop containing nucleoside triphosphate hydrolases"/>
    <property type="match status" value="1"/>
</dbReference>
<comment type="caution">
    <text evidence="5">The sequence shown here is derived from an EMBL/GenBank/DDBJ whole genome shotgun (WGS) entry which is preliminary data.</text>
</comment>
<dbReference type="GO" id="GO:0016887">
    <property type="term" value="F:ATP hydrolysis activity"/>
    <property type="evidence" value="ECO:0007669"/>
    <property type="project" value="InterPro"/>
</dbReference>
<dbReference type="PANTHER" id="PTHR42788:SF19">
    <property type="entry name" value="ALIPHATIC SULFONATES IMPORT ATP-BINDING PROTEIN SSUB 2"/>
    <property type="match status" value="1"/>
</dbReference>
<dbReference type="SMART" id="SM00382">
    <property type="entry name" value="AAA"/>
    <property type="match status" value="1"/>
</dbReference>
<evidence type="ECO:0000313" key="6">
    <source>
        <dbReference type="Proteomes" id="UP000318661"/>
    </source>
</evidence>
<keyword evidence="3 5" id="KW-0067">ATP-binding</keyword>
<dbReference type="GO" id="GO:0005524">
    <property type="term" value="F:ATP binding"/>
    <property type="evidence" value="ECO:0007669"/>
    <property type="project" value="UniProtKB-KW"/>
</dbReference>
<dbReference type="InterPro" id="IPR027417">
    <property type="entry name" value="P-loop_NTPase"/>
</dbReference>
<reference evidence="5 6" key="1">
    <citation type="journal article" date="2019" name="Nat. Microbiol.">
        <title>Mediterranean grassland soil C-N compound turnover is dependent on rainfall and depth, and is mediated by genomically divergent microorganisms.</title>
        <authorList>
            <person name="Diamond S."/>
            <person name="Andeer P.F."/>
            <person name="Li Z."/>
            <person name="Crits-Christoph A."/>
            <person name="Burstein D."/>
            <person name="Anantharaman K."/>
            <person name="Lane K.R."/>
            <person name="Thomas B.C."/>
            <person name="Pan C."/>
            <person name="Northen T.R."/>
            <person name="Banfield J.F."/>
        </authorList>
    </citation>
    <scope>NUCLEOTIDE SEQUENCE [LARGE SCALE GENOMIC DNA]</scope>
    <source>
        <strain evidence="5">NP_2</strain>
    </source>
</reference>
<organism evidence="5 6">
    <name type="scientific">Candidatus Segetimicrobium genomatis</name>
    <dbReference type="NCBI Taxonomy" id="2569760"/>
    <lineage>
        <taxon>Bacteria</taxon>
        <taxon>Bacillati</taxon>
        <taxon>Candidatus Sysuimicrobiota</taxon>
        <taxon>Candidatus Sysuimicrobiia</taxon>
        <taxon>Candidatus Sysuimicrobiales</taxon>
        <taxon>Candidatus Segetimicrobiaceae</taxon>
        <taxon>Candidatus Segetimicrobium</taxon>
    </lineage>
</organism>
<gene>
    <name evidence="5" type="ORF">E6G99_11960</name>
</gene>
<dbReference type="PROSITE" id="PS50893">
    <property type="entry name" value="ABC_TRANSPORTER_2"/>
    <property type="match status" value="1"/>
</dbReference>
<evidence type="ECO:0000256" key="1">
    <source>
        <dbReference type="ARBA" id="ARBA00022448"/>
    </source>
</evidence>
<proteinExistence type="predicted"/>
<evidence type="ECO:0000259" key="4">
    <source>
        <dbReference type="PROSITE" id="PS50893"/>
    </source>
</evidence>
<evidence type="ECO:0000256" key="2">
    <source>
        <dbReference type="ARBA" id="ARBA00022741"/>
    </source>
</evidence>
<evidence type="ECO:0000256" key="3">
    <source>
        <dbReference type="ARBA" id="ARBA00022840"/>
    </source>
</evidence>
<dbReference type="EMBL" id="VBAJ01000295">
    <property type="protein sequence ID" value="TMJ02753.1"/>
    <property type="molecule type" value="Genomic_DNA"/>
</dbReference>
<protein>
    <submittedName>
        <fullName evidence="5">ABC transporter ATP-binding protein</fullName>
    </submittedName>
</protein>
<evidence type="ECO:0000313" key="5">
    <source>
        <dbReference type="EMBL" id="TMJ02753.1"/>
    </source>
</evidence>
<sequence length="259" mass="27930">MTAERGGRSHAVSGAAVSVQTLAVTLSGRPILHEISFAATPGEVLAIIGSSGTGKSTLLRTLAGLVSPERGGIDVRNGDERARIAVVFQEPRLLPWLRVAENVAFVMQGPRPARRQRAQAALAAVRLEGCARIWPRQLSGGMAQRTALARALVTSPHLLLLDEPFASVDALTRMELQDHVVELWHQHRFTVVLVTHDIDEALYLADRVLVLGGHPARVQAELDVSMPRPRSRTDPRLLALREPLLHALATPRAVSASGG</sequence>
<dbReference type="InterPro" id="IPR003439">
    <property type="entry name" value="ABC_transporter-like_ATP-bd"/>
</dbReference>
<dbReference type="InterPro" id="IPR003593">
    <property type="entry name" value="AAA+_ATPase"/>
</dbReference>
<dbReference type="Gene3D" id="3.40.50.300">
    <property type="entry name" value="P-loop containing nucleotide triphosphate hydrolases"/>
    <property type="match status" value="1"/>
</dbReference>
<dbReference type="Proteomes" id="UP000318661">
    <property type="component" value="Unassembled WGS sequence"/>
</dbReference>
<accession>A0A537L437</accession>
<dbReference type="InterPro" id="IPR050166">
    <property type="entry name" value="ABC_transporter_ATP-bind"/>
</dbReference>